<feature type="coiled-coil region" evidence="2">
    <location>
        <begin position="1091"/>
        <end position="1118"/>
    </location>
</feature>
<feature type="compositionally biased region" description="Basic and acidic residues" evidence="3">
    <location>
        <begin position="559"/>
        <end position="570"/>
    </location>
</feature>
<reference evidence="4 5" key="1">
    <citation type="journal article" date="2007" name="Nature">
        <title>The medaka draft genome and insights into vertebrate genome evolution.</title>
        <authorList>
            <person name="Kasahara M."/>
            <person name="Naruse K."/>
            <person name="Sasaki S."/>
            <person name="Nakatani Y."/>
            <person name="Qu W."/>
            <person name="Ahsan B."/>
            <person name="Yamada T."/>
            <person name="Nagayasu Y."/>
            <person name="Doi K."/>
            <person name="Kasai Y."/>
            <person name="Jindo T."/>
            <person name="Kobayashi D."/>
            <person name="Shimada A."/>
            <person name="Toyoda A."/>
            <person name="Kuroki Y."/>
            <person name="Fujiyama A."/>
            <person name="Sasaki T."/>
            <person name="Shimizu A."/>
            <person name="Asakawa S."/>
            <person name="Shimizu N."/>
            <person name="Hashimoto S."/>
            <person name="Yang J."/>
            <person name="Lee Y."/>
            <person name="Matsushima K."/>
            <person name="Sugano S."/>
            <person name="Sakaizumi M."/>
            <person name="Narita T."/>
            <person name="Ohishi K."/>
            <person name="Haga S."/>
            <person name="Ohta F."/>
            <person name="Nomoto H."/>
            <person name="Nogata K."/>
            <person name="Morishita T."/>
            <person name="Endo T."/>
            <person name="Shin-I T."/>
            <person name="Takeda H."/>
            <person name="Morishita S."/>
            <person name="Kohara Y."/>
        </authorList>
    </citation>
    <scope>NUCLEOTIDE SEQUENCE [LARGE SCALE GENOMIC DNA]</scope>
    <source>
        <strain evidence="4 5">Hd-rR</strain>
    </source>
</reference>
<reference evidence="4" key="2">
    <citation type="submission" date="2025-08" db="UniProtKB">
        <authorList>
            <consortium name="Ensembl"/>
        </authorList>
    </citation>
    <scope>IDENTIFICATION</scope>
    <source>
        <strain evidence="4">Hd-rR</strain>
    </source>
</reference>
<accession>A0A3B3IHB4</accession>
<feature type="compositionally biased region" description="Basic residues" evidence="3">
    <location>
        <begin position="659"/>
        <end position="670"/>
    </location>
</feature>
<feature type="compositionally biased region" description="Acidic residues" evidence="3">
    <location>
        <begin position="538"/>
        <end position="547"/>
    </location>
</feature>
<evidence type="ECO:0000256" key="3">
    <source>
        <dbReference type="SAM" id="MobiDB-lite"/>
    </source>
</evidence>
<feature type="region of interest" description="Disordered" evidence="3">
    <location>
        <begin position="1"/>
        <end position="23"/>
    </location>
</feature>
<dbReference type="GO" id="GO:0042157">
    <property type="term" value="P:lipoprotein metabolic process"/>
    <property type="evidence" value="ECO:0007669"/>
    <property type="project" value="InterPro"/>
</dbReference>
<dbReference type="Bgee" id="ENSORLG00000023511">
    <property type="expression patterns" value="Expressed in animal zygote and 7 other cell types or tissues"/>
</dbReference>
<dbReference type="AlphaFoldDB" id="A0A3B3IHB4"/>
<feature type="compositionally biased region" description="Basic residues" evidence="3">
    <location>
        <begin position="806"/>
        <end position="817"/>
    </location>
</feature>
<proteinExistence type="inferred from homology"/>
<feature type="region of interest" description="Disordered" evidence="3">
    <location>
        <begin position="537"/>
        <end position="731"/>
    </location>
</feature>
<feature type="region of interest" description="Disordered" evidence="3">
    <location>
        <begin position="39"/>
        <end position="77"/>
    </location>
</feature>
<keyword evidence="2" id="KW-0175">Coiled coil</keyword>
<organism evidence="4 5">
    <name type="scientific">Oryzias latipes</name>
    <name type="common">Japanese rice fish</name>
    <name type="synonym">Japanese killifish</name>
    <dbReference type="NCBI Taxonomy" id="8090"/>
    <lineage>
        <taxon>Eukaryota</taxon>
        <taxon>Metazoa</taxon>
        <taxon>Chordata</taxon>
        <taxon>Craniata</taxon>
        <taxon>Vertebrata</taxon>
        <taxon>Euteleostomi</taxon>
        <taxon>Actinopterygii</taxon>
        <taxon>Neopterygii</taxon>
        <taxon>Teleostei</taxon>
        <taxon>Neoteleostei</taxon>
        <taxon>Acanthomorphata</taxon>
        <taxon>Ovalentaria</taxon>
        <taxon>Atherinomorphae</taxon>
        <taxon>Beloniformes</taxon>
        <taxon>Adrianichthyidae</taxon>
        <taxon>Oryziinae</taxon>
        <taxon>Oryzias</taxon>
    </lineage>
</organism>
<evidence type="ECO:0000256" key="2">
    <source>
        <dbReference type="SAM" id="Coils"/>
    </source>
</evidence>
<keyword evidence="5" id="KW-1185">Reference proteome</keyword>
<feature type="compositionally biased region" description="Basic and acidic residues" evidence="3">
    <location>
        <begin position="597"/>
        <end position="610"/>
    </location>
</feature>
<feature type="compositionally biased region" description="Polar residues" evidence="3">
    <location>
        <begin position="630"/>
        <end position="645"/>
    </location>
</feature>
<dbReference type="GO" id="GO:0005576">
    <property type="term" value="C:extracellular region"/>
    <property type="evidence" value="ECO:0007669"/>
    <property type="project" value="InterPro"/>
</dbReference>
<comment type="similarity">
    <text evidence="1">Belongs to the apolipoprotein L family.</text>
</comment>
<dbReference type="STRING" id="8090.ENSORLP00000043306"/>
<feature type="compositionally biased region" description="Basic residues" evidence="3">
    <location>
        <begin position="888"/>
        <end position="909"/>
    </location>
</feature>
<dbReference type="GeneID" id="101171034"/>
<dbReference type="GeneTree" id="ENSGT01030000234599"/>
<evidence type="ECO:0000313" key="4">
    <source>
        <dbReference type="Ensembl" id="ENSORLP00000043306.1"/>
    </source>
</evidence>
<dbReference type="Ensembl" id="ENSORLT00000038613.1">
    <property type="protein sequence ID" value="ENSORLP00000043306.1"/>
    <property type="gene ID" value="ENSORLG00000023511.1"/>
</dbReference>
<feature type="compositionally biased region" description="Basic and acidic residues" evidence="3">
    <location>
        <begin position="619"/>
        <end position="629"/>
    </location>
</feature>
<feature type="compositionally biased region" description="Basic and acidic residues" evidence="3">
    <location>
        <begin position="682"/>
        <end position="707"/>
    </location>
</feature>
<feature type="region of interest" description="Disordered" evidence="3">
    <location>
        <begin position="437"/>
        <end position="490"/>
    </location>
</feature>
<feature type="compositionally biased region" description="Basic residues" evidence="3">
    <location>
        <begin position="837"/>
        <end position="848"/>
    </location>
</feature>
<dbReference type="PANTHER" id="PTHR14096">
    <property type="entry name" value="APOLIPOPROTEIN L"/>
    <property type="match status" value="1"/>
</dbReference>
<feature type="compositionally biased region" description="Polar residues" evidence="3">
    <location>
        <begin position="371"/>
        <end position="387"/>
    </location>
</feature>
<feature type="region of interest" description="Disordered" evidence="3">
    <location>
        <begin position="212"/>
        <end position="279"/>
    </location>
</feature>
<feature type="compositionally biased region" description="Acidic residues" evidence="3">
    <location>
        <begin position="872"/>
        <end position="883"/>
    </location>
</feature>
<dbReference type="KEGG" id="ola:101171034"/>
<dbReference type="OrthoDB" id="6363454at2759"/>
<dbReference type="GO" id="GO:0008289">
    <property type="term" value="F:lipid binding"/>
    <property type="evidence" value="ECO:0000318"/>
    <property type="project" value="GO_Central"/>
</dbReference>
<reference evidence="4" key="3">
    <citation type="submission" date="2025-09" db="UniProtKB">
        <authorList>
            <consortium name="Ensembl"/>
        </authorList>
    </citation>
    <scope>IDENTIFICATION</scope>
    <source>
        <strain evidence="4">Hd-rR</strain>
    </source>
</reference>
<dbReference type="GO" id="GO:0006869">
    <property type="term" value="P:lipid transport"/>
    <property type="evidence" value="ECO:0007669"/>
    <property type="project" value="InterPro"/>
</dbReference>
<dbReference type="PANTHER" id="PTHR14096:SF64">
    <property type="match status" value="1"/>
</dbReference>
<feature type="compositionally biased region" description="Polar residues" evidence="3">
    <location>
        <begin position="218"/>
        <end position="228"/>
    </location>
</feature>
<evidence type="ECO:0000256" key="1">
    <source>
        <dbReference type="ARBA" id="ARBA00010090"/>
    </source>
</evidence>
<feature type="region of interest" description="Disordered" evidence="3">
    <location>
        <begin position="745"/>
        <end position="919"/>
    </location>
</feature>
<dbReference type="InterPro" id="IPR008405">
    <property type="entry name" value="ApoL"/>
</dbReference>
<feature type="region of interest" description="Disordered" evidence="3">
    <location>
        <begin position="92"/>
        <end position="128"/>
    </location>
</feature>
<feature type="region of interest" description="Disordered" evidence="3">
    <location>
        <begin position="363"/>
        <end position="390"/>
    </location>
</feature>
<dbReference type="Pfam" id="PF05461">
    <property type="entry name" value="ApoL"/>
    <property type="match status" value="1"/>
</dbReference>
<dbReference type="Proteomes" id="UP000001038">
    <property type="component" value="Chromosome 18"/>
</dbReference>
<dbReference type="InParanoid" id="A0A3B3IHB4"/>
<feature type="compositionally biased region" description="Low complexity" evidence="3">
    <location>
        <begin position="854"/>
        <end position="865"/>
    </location>
</feature>
<feature type="compositionally biased region" description="Basic and acidic residues" evidence="3">
    <location>
        <begin position="578"/>
        <end position="589"/>
    </location>
</feature>
<gene>
    <name evidence="4" type="primary">si:cabz01007807.1</name>
</gene>
<feature type="compositionally biased region" description="Basic and acidic residues" evidence="3">
    <location>
        <begin position="763"/>
        <end position="773"/>
    </location>
</feature>
<evidence type="ECO:0000313" key="5">
    <source>
        <dbReference type="Proteomes" id="UP000001038"/>
    </source>
</evidence>
<sequence>MKGEEAEGDVAAGRVDVGSGERTPSVMKLQNMLLNASHNPFLKDGFLDSRSPDLGEPSANQQNKGQEGRHLWPQNGVSARSNPFYTYYLESSSQSPLEETNKRKMSGSTNPDKNLFVRPPEQQSSTLDLSSKMKTLPNGVKLPGSFTSSQTFSQEDHTFPPSSLGSNTDATDAFLDGILKSSEFSSPNAALTQNLSNSWDVDISDVVRNKDHGPSRALKTNNLIQTGRHNQDNLFEPPQAFKDPFESPLNTGHDLLQSPQAAPVNPFSSSAASKDDGFQSAPSDDLFQVKVIQTKEQQLLRSTLKGNVDLFPSTSTNPDDVFPSPLSRNLFHDFSLDDPFDRTPSEPDSLRRDALDDIFLPYSSRDENRSTCDATSNETPSPSTHGLTNVPPFLLKKVPPPIQPKPVQKPAEIVLTTPQGSKLDVLQPSPLILARSLTPSPTPPEMTHVSTIKRPPIPLPRSKPPRPEKPPQLDKLPSPMTFVNSEPEAPTQLIRRAFKSVRKPSFARKTPERKPLDPNDFVVLDDILLIGEEKCVEDWPEDSPELDPEWKPSGKLKLRRDTLRMERNVNGDEDQDQAEDHMEKKDKARMSVLSKRGSKEKIVFKGERKSSTLQRKYSRVTEPEPRTQKQEFQAYSTDQQTSGEQNQEDDSSSMDYRKKNPKSKVSHLFRRASSAAVMSEGKQWDGQEFKDLKKRDTITRRWSEGKMLEASSGEEEEEEGSAQHGERKKRLKIKFIPQRGYAISLEKLSSESKGAQGFTPRKNSKEQFEDLRHSNNNTPDGIGQAAAMDPEDLQRRGSPGPDASYKPKKNPKSRRSSKVNTEDSAEDEEVDGQDKSKTKHFKGKRKSKTTNTASESSECSSQRSEPACAEGFAEEDLHDEEYDDLYKPKKPSKMKGYKKGRRKSKSKHQQGKDLAGSAGNQHLSEAAKAEWLAAQRDGRTIAGEDEDEDEDGDTDSLMEWWYTVEKWDEVLSDEEDAAAIKDETKSFTILADKVDRGLRVFNKIFTERAELLWHSVIMLHTLADDISDFHHKAKIAGITGGTTTAVGGIAAIAGLALAPFTLGTSLVITAVGAGVAAAGGITSASAAISDNVNNTNERKKMEVLLKEYEDQLEDIANIIHFVNQGLYRLRGHPFLRSGTQHYSQEWEIRRAVQMISMVDSPVMKATDVVDKAVSSLQSLFKGMDKYFVKDSRELKKGCRKEVVGRIREVASVLNDSVVDLNAFREELQEAIGLV</sequence>
<name>A0A3B3IHB4_ORYLA</name>
<protein>
    <submittedName>
        <fullName evidence="4">Uncharacterized protein</fullName>
    </submittedName>
</protein>